<dbReference type="Proteomes" id="UP000231586">
    <property type="component" value="Unassembled WGS sequence"/>
</dbReference>
<proteinExistence type="predicted"/>
<gene>
    <name evidence="2" type="ORF">CLV34_1879</name>
</gene>
<dbReference type="Pfam" id="PF01370">
    <property type="entry name" value="Epimerase"/>
    <property type="match status" value="1"/>
</dbReference>
<accession>A0A2M8WQU6</accession>
<dbReference type="EMBL" id="PGTZ01000008">
    <property type="protein sequence ID" value="PJI93310.1"/>
    <property type="molecule type" value="Genomic_DNA"/>
</dbReference>
<feature type="domain" description="NAD-dependent epimerase/dehydratase" evidence="1">
    <location>
        <begin position="4"/>
        <end position="216"/>
    </location>
</feature>
<keyword evidence="3" id="KW-1185">Reference proteome</keyword>
<dbReference type="PANTHER" id="PTHR48079:SF9">
    <property type="entry name" value="PUTATIVE-RELATED"/>
    <property type="match status" value="1"/>
</dbReference>
<dbReference type="AlphaFoldDB" id="A0A2M8WQU6"/>
<dbReference type="InterPro" id="IPR001509">
    <property type="entry name" value="Epimerase_deHydtase"/>
</dbReference>
<dbReference type="InterPro" id="IPR036291">
    <property type="entry name" value="NAD(P)-bd_dom_sf"/>
</dbReference>
<comment type="caution">
    <text evidence="2">The sequence shown here is derived from an EMBL/GenBank/DDBJ whole genome shotgun (WGS) entry which is preliminary data.</text>
</comment>
<evidence type="ECO:0000259" key="1">
    <source>
        <dbReference type="Pfam" id="PF01370"/>
    </source>
</evidence>
<reference evidence="2 3" key="1">
    <citation type="submission" date="2017-11" db="EMBL/GenBank/DDBJ databases">
        <title>Genomic Encyclopedia of Archaeal and Bacterial Type Strains, Phase II (KMG-II): From Individual Species to Whole Genera.</title>
        <authorList>
            <person name="Goeker M."/>
        </authorList>
    </citation>
    <scope>NUCLEOTIDE SEQUENCE [LARGE SCALE GENOMIC DNA]</scope>
    <source>
        <strain evidence="2 3">DSM 22413</strain>
    </source>
</reference>
<dbReference type="GO" id="GO:0004029">
    <property type="term" value="F:aldehyde dehydrogenase (NAD+) activity"/>
    <property type="evidence" value="ECO:0007669"/>
    <property type="project" value="TreeGrafter"/>
</dbReference>
<dbReference type="PANTHER" id="PTHR48079">
    <property type="entry name" value="PROTEIN YEEZ"/>
    <property type="match status" value="1"/>
</dbReference>
<dbReference type="OrthoDB" id="9787292at2"/>
<name>A0A2M8WQU6_9MICO</name>
<sequence length="299" mass="31173">MRYFVTGATGWIGSAVTAELLAAGHQVVGLARSDASAAKLTALGAEALPGTLTDLDVLRDAAAASDGVLHLGFVHDFDHFAESGRIERAVVQTFADTLTGSDRPFLLASGVAGLAPDRVATEHDHVPEAFTGPDAPRGGSEALALEYADKGVRVVPLRFAPTVHGPGDHGFTARLVEIARERGVAAYIDEGTNRWAAAHRLDVGRMVVLALEKAPTGQPVHGVAEEGIATRDIAAAIGTGLGLPILSVPRDSADEHFGWLGRFFGMNGATSSARTRELLGWAPTHATLLEDIASGSYFG</sequence>
<organism evidence="2 3">
    <name type="scientific">Luteimicrobium subarcticum</name>
    <dbReference type="NCBI Taxonomy" id="620910"/>
    <lineage>
        <taxon>Bacteria</taxon>
        <taxon>Bacillati</taxon>
        <taxon>Actinomycetota</taxon>
        <taxon>Actinomycetes</taxon>
        <taxon>Micrococcales</taxon>
        <taxon>Luteimicrobium</taxon>
    </lineage>
</organism>
<dbReference type="Gene3D" id="3.40.50.720">
    <property type="entry name" value="NAD(P)-binding Rossmann-like Domain"/>
    <property type="match status" value="1"/>
</dbReference>
<dbReference type="GO" id="GO:0005737">
    <property type="term" value="C:cytoplasm"/>
    <property type="evidence" value="ECO:0007669"/>
    <property type="project" value="TreeGrafter"/>
</dbReference>
<evidence type="ECO:0000313" key="3">
    <source>
        <dbReference type="Proteomes" id="UP000231586"/>
    </source>
</evidence>
<evidence type="ECO:0000313" key="2">
    <source>
        <dbReference type="EMBL" id="PJI93310.1"/>
    </source>
</evidence>
<dbReference type="InterPro" id="IPR051783">
    <property type="entry name" value="NAD(P)-dependent_oxidoreduct"/>
</dbReference>
<dbReference type="SUPFAM" id="SSF51735">
    <property type="entry name" value="NAD(P)-binding Rossmann-fold domains"/>
    <property type="match status" value="1"/>
</dbReference>
<protein>
    <submittedName>
        <fullName evidence="2">Nucleoside-diphosphate-sugar epimerase</fullName>
    </submittedName>
</protein>
<dbReference type="CDD" id="cd05262">
    <property type="entry name" value="SDR_a7"/>
    <property type="match status" value="1"/>
</dbReference>